<evidence type="ECO:0000313" key="3">
    <source>
        <dbReference type="Proteomes" id="UP000784294"/>
    </source>
</evidence>
<evidence type="ECO:0000313" key="2">
    <source>
        <dbReference type="EMBL" id="VEL38948.1"/>
    </source>
</evidence>
<comment type="caution">
    <text evidence="2">The sequence shown here is derived from an EMBL/GenBank/DDBJ whole genome shotgun (WGS) entry which is preliminary data.</text>
</comment>
<feature type="compositionally biased region" description="Polar residues" evidence="1">
    <location>
        <begin position="186"/>
        <end position="206"/>
    </location>
</feature>
<name>A0A448XKT1_9PLAT</name>
<feature type="region of interest" description="Disordered" evidence="1">
    <location>
        <begin position="186"/>
        <end position="207"/>
    </location>
</feature>
<feature type="region of interest" description="Disordered" evidence="1">
    <location>
        <begin position="267"/>
        <end position="295"/>
    </location>
</feature>
<protein>
    <submittedName>
        <fullName evidence="2">Uncharacterized protein</fullName>
    </submittedName>
</protein>
<evidence type="ECO:0000256" key="1">
    <source>
        <dbReference type="SAM" id="MobiDB-lite"/>
    </source>
</evidence>
<dbReference type="OrthoDB" id="338854at2759"/>
<organism evidence="2 3">
    <name type="scientific">Protopolystoma xenopodis</name>
    <dbReference type="NCBI Taxonomy" id="117903"/>
    <lineage>
        <taxon>Eukaryota</taxon>
        <taxon>Metazoa</taxon>
        <taxon>Spiralia</taxon>
        <taxon>Lophotrochozoa</taxon>
        <taxon>Platyhelminthes</taxon>
        <taxon>Monogenea</taxon>
        <taxon>Polyopisthocotylea</taxon>
        <taxon>Polystomatidea</taxon>
        <taxon>Polystomatidae</taxon>
        <taxon>Protopolystoma</taxon>
    </lineage>
</organism>
<accession>A0A448XKT1</accession>
<proteinExistence type="predicted"/>
<dbReference type="Proteomes" id="UP000784294">
    <property type="component" value="Unassembled WGS sequence"/>
</dbReference>
<keyword evidence="3" id="KW-1185">Reference proteome</keyword>
<reference evidence="2" key="1">
    <citation type="submission" date="2018-11" db="EMBL/GenBank/DDBJ databases">
        <authorList>
            <consortium name="Pathogen Informatics"/>
        </authorList>
    </citation>
    <scope>NUCLEOTIDE SEQUENCE</scope>
</reference>
<dbReference type="EMBL" id="CAAALY010259579">
    <property type="protein sequence ID" value="VEL38948.1"/>
    <property type="molecule type" value="Genomic_DNA"/>
</dbReference>
<dbReference type="AlphaFoldDB" id="A0A448XKT1"/>
<feature type="region of interest" description="Disordered" evidence="1">
    <location>
        <begin position="1"/>
        <end position="21"/>
    </location>
</feature>
<gene>
    <name evidence="2" type="ORF">PXEA_LOCUS32388</name>
</gene>
<sequence>MLSTVLSGSQDAEPRTSSVNPTVFTSRQSSFGFRLLTDISLKNGPLFYHTSGQPNVSDATSPLWSSETPFVPPVPQADFELTDESVFVIVQPLRPPDLVAAQLNYPLACASINGHMPIRIEPAGWLALDMTSQALLRHLDGRHSLAGLADATGLDESLARLCLAHLMRAGVVRALPASFPYALGSGSSSCGTQTNVSSSQASTSGPTDACQITELQSSLFLRSTGSSKAEPQTPVHTSGFVGGDVVRLGCPTPAKLSTISCMVDNNGETSIPLQPDKTPPSRLRDSASSGNDVDDEPELGLACLEAAVSFVTMPPFQTIVLAFSLHVFFQF</sequence>